<keyword evidence="2" id="KW-1185">Reference proteome</keyword>
<sequence>MKTAVARLADGSAEAADDVTVELYAFGGCPGQRLEFRAFIPSRGEAEVSHIDELEGVDERFSAAVRPGDLAALGRHLDVENLLELPPNADEKYVPDSLVGSVAVTAGNARITLRFPLEDEDPPEGEETAMRIDLGRAPLVLRASMAPPSVRPALARLAAVVNRLTGRS</sequence>
<comment type="caution">
    <text evidence="1">The sequence shown here is derived from an EMBL/GenBank/DDBJ whole genome shotgun (WGS) entry which is preliminary data.</text>
</comment>
<gene>
    <name evidence="1" type="ORF">ACFYZM_22745</name>
</gene>
<dbReference type="EMBL" id="JBIAUT010000009">
    <property type="protein sequence ID" value="MFF4219082.1"/>
    <property type="molecule type" value="Genomic_DNA"/>
</dbReference>
<organism evidence="1 2">
    <name type="scientific">Streptomyces nondiastaticus</name>
    <dbReference type="NCBI Taxonomy" id="3154512"/>
    <lineage>
        <taxon>Bacteria</taxon>
        <taxon>Bacillati</taxon>
        <taxon>Actinomycetota</taxon>
        <taxon>Actinomycetes</taxon>
        <taxon>Kitasatosporales</taxon>
        <taxon>Streptomycetaceae</taxon>
        <taxon>Streptomyces</taxon>
    </lineage>
</organism>
<proteinExistence type="predicted"/>
<dbReference type="RefSeq" id="WP_388630067.1">
    <property type="nucleotide sequence ID" value="NZ_JBIAUT010000009.1"/>
</dbReference>
<dbReference type="Proteomes" id="UP001602123">
    <property type="component" value="Unassembled WGS sequence"/>
</dbReference>
<evidence type="ECO:0000313" key="2">
    <source>
        <dbReference type="Proteomes" id="UP001602123"/>
    </source>
</evidence>
<name>A0ABW6U4M7_9ACTN</name>
<reference evidence="1 2" key="1">
    <citation type="submission" date="2024-10" db="EMBL/GenBank/DDBJ databases">
        <title>The Natural Products Discovery Center: Release of the First 8490 Sequenced Strains for Exploring Actinobacteria Biosynthetic Diversity.</title>
        <authorList>
            <person name="Kalkreuter E."/>
            <person name="Kautsar S.A."/>
            <person name="Yang D."/>
            <person name="Bader C.D."/>
            <person name="Teijaro C.N."/>
            <person name="Fluegel L."/>
            <person name="Davis C.M."/>
            <person name="Simpson J.R."/>
            <person name="Lauterbach L."/>
            <person name="Steele A.D."/>
            <person name="Gui C."/>
            <person name="Meng S."/>
            <person name="Li G."/>
            <person name="Viehrig K."/>
            <person name="Ye F."/>
            <person name="Su P."/>
            <person name="Kiefer A.F."/>
            <person name="Nichols A."/>
            <person name="Cepeda A.J."/>
            <person name="Yan W."/>
            <person name="Fan B."/>
            <person name="Jiang Y."/>
            <person name="Adhikari A."/>
            <person name="Zheng C.-J."/>
            <person name="Schuster L."/>
            <person name="Cowan T.M."/>
            <person name="Smanski M.J."/>
            <person name="Chevrette M.G."/>
            <person name="De Carvalho L.P.S."/>
            <person name="Shen B."/>
        </authorList>
    </citation>
    <scope>NUCLEOTIDE SEQUENCE [LARGE SCALE GENOMIC DNA]</scope>
    <source>
        <strain evidence="1 2">NPDC001650</strain>
    </source>
</reference>
<evidence type="ECO:0000313" key="1">
    <source>
        <dbReference type="EMBL" id="MFF4219082.1"/>
    </source>
</evidence>
<accession>A0ABW6U4M7</accession>
<protein>
    <submittedName>
        <fullName evidence="1">Uncharacterized protein</fullName>
    </submittedName>
</protein>